<dbReference type="AlphaFoldDB" id="A0A0S2LWQ7"/>
<evidence type="ECO:0000313" key="2">
    <source>
        <dbReference type="Proteomes" id="UP000059574"/>
    </source>
</evidence>
<reference evidence="2" key="1">
    <citation type="submission" date="2015-11" db="EMBL/GenBank/DDBJ databases">
        <authorList>
            <person name="Kumar R."/>
            <person name="Singh D."/>
            <person name="Swarnkar M.K."/>
            <person name="Singh A.K."/>
            <person name="Kumar S."/>
        </authorList>
    </citation>
    <scope>NUCLEOTIDE SEQUENCE [LARGE SCALE GENOMIC DNA]</scope>
    <source>
        <strain evidence="2">ERGS4:06</strain>
    </source>
</reference>
<accession>A0A0S2LWQ7</accession>
<evidence type="ECO:0000313" key="1">
    <source>
        <dbReference type="EMBL" id="ALO65761.1"/>
    </source>
</evidence>
<dbReference type="InterPro" id="IPR036388">
    <property type="entry name" value="WH-like_DNA-bd_sf"/>
</dbReference>
<gene>
    <name evidence="1" type="ORF">AS189_03705</name>
</gene>
<sequence>MSVTELPLGPKPGRAEPVASISKARAAVLERLRQLDGTLSVEQLATQTGQHANTVREHLEALTGDGHATKTAAPKEGRGRPAWLYQATATPAGPVGYLALAAALAQHLAATSANPAAAGESAGRSWAGALPGASRLGAVAAAEVSSKAGGKVARQRVATVLGQAGFGVRGNRDATELTLTTCPIVEAARENPEVVCAVHLGLAKELLSASGLPEQDVRLLPFAGPGFCTLHLPGSVTP</sequence>
<dbReference type="Gene3D" id="1.10.10.10">
    <property type="entry name" value="Winged helix-like DNA-binding domain superfamily/Winged helix DNA-binding domain"/>
    <property type="match status" value="1"/>
</dbReference>
<evidence type="ECO:0008006" key="3">
    <source>
        <dbReference type="Google" id="ProtNLM"/>
    </source>
</evidence>
<dbReference type="EMBL" id="CP013200">
    <property type="protein sequence ID" value="ALO65761.1"/>
    <property type="molecule type" value="Genomic_DNA"/>
</dbReference>
<protein>
    <recommendedName>
        <fullName evidence="3">Transcriptional regulator</fullName>
    </recommendedName>
</protein>
<dbReference type="Proteomes" id="UP000059574">
    <property type="component" value="Chromosome"/>
</dbReference>
<dbReference type="InterPro" id="IPR036390">
    <property type="entry name" value="WH_DNA-bd_sf"/>
</dbReference>
<organism evidence="1 2">
    <name type="scientific">Arthrobacter alpinus</name>
    <dbReference type="NCBI Taxonomy" id="656366"/>
    <lineage>
        <taxon>Bacteria</taxon>
        <taxon>Bacillati</taxon>
        <taxon>Actinomycetota</taxon>
        <taxon>Actinomycetes</taxon>
        <taxon>Micrococcales</taxon>
        <taxon>Micrococcaceae</taxon>
        <taxon>Arthrobacter</taxon>
    </lineage>
</organism>
<proteinExistence type="predicted"/>
<dbReference type="SUPFAM" id="SSF46785">
    <property type="entry name" value="Winged helix' DNA-binding domain"/>
    <property type="match status" value="1"/>
</dbReference>
<reference evidence="1 2" key="2">
    <citation type="journal article" date="2016" name="J. Biotechnol.">
        <title>Complete genome sequence of Arthrobacter alpinus ERGS4:06, a yellow pigmented bacterium tolerant to cold and radiations isolated from Sikkim Himalaya.</title>
        <authorList>
            <person name="Kumar R."/>
            <person name="Singh D."/>
            <person name="Swarnkar M.K."/>
            <person name="Singh A.K."/>
            <person name="Kumar S."/>
        </authorList>
    </citation>
    <scope>NUCLEOTIDE SEQUENCE [LARGE SCALE GENOMIC DNA]</scope>
    <source>
        <strain evidence="1 2">ERGS4:06</strain>
    </source>
</reference>
<name>A0A0S2LWQ7_9MICC</name>